<keyword evidence="1" id="KW-0472">Membrane</keyword>
<accession>A0AAX0YZA9</accession>
<evidence type="ECO:0000313" key="2">
    <source>
        <dbReference type="EMBL" id="PSX45866.1"/>
    </source>
</evidence>
<keyword evidence="1" id="KW-1133">Transmembrane helix</keyword>
<reference evidence="2 3" key="1">
    <citation type="submission" date="2018-01" db="EMBL/GenBank/DDBJ databases">
        <title>Whole genome sequencing of Histamine producing bacteria.</title>
        <authorList>
            <person name="Butler K."/>
        </authorList>
    </citation>
    <scope>NUCLEOTIDE SEQUENCE [LARGE SCALE GENOMIC DNA]</scope>
    <source>
        <strain evidence="2 3">A1-4</strain>
    </source>
</reference>
<feature type="transmembrane region" description="Helical" evidence="1">
    <location>
        <begin position="39"/>
        <end position="58"/>
    </location>
</feature>
<keyword evidence="3" id="KW-1185">Reference proteome</keyword>
<dbReference type="Proteomes" id="UP000240728">
    <property type="component" value="Unassembled WGS sequence"/>
</dbReference>
<sequence length="96" mass="10454">MDILVGDNWLSIGLSIAIALCTVAIIGCILISIISPNSLWWAIVFLISICIFFVSKTFNSHENLMYFVLSSSGGGFIGIAIIAIQKLKQKKNVVVH</sequence>
<name>A0AAX0YZA9_9GAMM</name>
<feature type="transmembrane region" description="Helical" evidence="1">
    <location>
        <begin position="64"/>
        <end position="84"/>
    </location>
</feature>
<keyword evidence="1" id="KW-0812">Transmembrane</keyword>
<protein>
    <submittedName>
        <fullName evidence="2">Uncharacterized protein</fullName>
    </submittedName>
</protein>
<evidence type="ECO:0000256" key="1">
    <source>
        <dbReference type="SAM" id="Phobius"/>
    </source>
</evidence>
<comment type="caution">
    <text evidence="2">The sequence shown here is derived from an EMBL/GenBank/DDBJ whole genome shotgun (WGS) entry which is preliminary data.</text>
</comment>
<feature type="transmembrane region" description="Helical" evidence="1">
    <location>
        <begin position="12"/>
        <end position="32"/>
    </location>
</feature>
<organism evidence="2 3">
    <name type="scientific">Photobacterium kishitanii</name>
    <dbReference type="NCBI Taxonomy" id="318456"/>
    <lineage>
        <taxon>Bacteria</taxon>
        <taxon>Pseudomonadati</taxon>
        <taxon>Pseudomonadota</taxon>
        <taxon>Gammaproteobacteria</taxon>
        <taxon>Vibrionales</taxon>
        <taxon>Vibrionaceae</taxon>
        <taxon>Photobacterium</taxon>
    </lineage>
</organism>
<proteinExistence type="predicted"/>
<gene>
    <name evidence="2" type="ORF">C0W53_07570</name>
</gene>
<evidence type="ECO:0000313" key="3">
    <source>
        <dbReference type="Proteomes" id="UP000240728"/>
    </source>
</evidence>
<dbReference type="AlphaFoldDB" id="A0AAX0YZA9"/>
<dbReference type="EMBL" id="PYOZ01000003">
    <property type="protein sequence ID" value="PSX45866.1"/>
    <property type="molecule type" value="Genomic_DNA"/>
</dbReference>
<dbReference type="RefSeq" id="WP_045041054.1">
    <property type="nucleotide sequence ID" value="NZ_JZTB01000027.1"/>
</dbReference>